<dbReference type="STRING" id="37916.MCHLDSM_05895"/>
<dbReference type="RefSeq" id="WP_053083107.1">
    <property type="nucleotide sequence ID" value="NZ_JYNL01000065.1"/>
</dbReference>
<reference evidence="2 3" key="1">
    <citation type="journal article" date="2015" name="Genome Biol. Evol.">
        <title>Characterization of Three Mycobacterium spp. with Potential Use in Bioremediation by Genome Sequencing and Comparative Genomics.</title>
        <authorList>
            <person name="Das S."/>
            <person name="Pettersson B.M."/>
            <person name="Behra P.R."/>
            <person name="Ramesh M."/>
            <person name="Dasgupta S."/>
            <person name="Bhattacharya A."/>
            <person name="Kirsebom L.A."/>
        </authorList>
    </citation>
    <scope>NUCLEOTIDE SEQUENCE [LARGE SCALE GENOMIC DNA]</scope>
    <source>
        <strain evidence="2 3">DSM 43826</strain>
    </source>
</reference>
<proteinExistence type="predicted"/>
<feature type="region of interest" description="Disordered" evidence="1">
    <location>
        <begin position="93"/>
        <end position="112"/>
    </location>
</feature>
<feature type="compositionally biased region" description="Low complexity" evidence="1">
    <location>
        <begin position="93"/>
        <end position="105"/>
    </location>
</feature>
<gene>
    <name evidence="2" type="ORF">MCHLDSM_05895</name>
</gene>
<dbReference type="AlphaFoldDB" id="A0A0J6VK03"/>
<evidence type="ECO:0000313" key="3">
    <source>
        <dbReference type="Proteomes" id="UP000036513"/>
    </source>
</evidence>
<dbReference type="Proteomes" id="UP000036513">
    <property type="component" value="Unassembled WGS sequence"/>
</dbReference>
<feature type="compositionally biased region" description="Low complexity" evidence="1">
    <location>
        <begin position="294"/>
        <end position="312"/>
    </location>
</feature>
<feature type="region of interest" description="Disordered" evidence="1">
    <location>
        <begin position="276"/>
        <end position="328"/>
    </location>
</feature>
<keyword evidence="3" id="KW-1185">Reference proteome</keyword>
<name>A0A0J6VK03_9MYCO</name>
<feature type="compositionally biased region" description="Gly residues" evidence="1">
    <location>
        <begin position="393"/>
        <end position="425"/>
    </location>
</feature>
<protein>
    <submittedName>
        <fullName evidence="2">PPE family protein</fullName>
    </submittedName>
</protein>
<feature type="compositionally biased region" description="Basic and acidic residues" evidence="1">
    <location>
        <begin position="486"/>
        <end position="510"/>
    </location>
</feature>
<evidence type="ECO:0000313" key="2">
    <source>
        <dbReference type="EMBL" id="KMO69783.1"/>
    </source>
</evidence>
<evidence type="ECO:0000256" key="1">
    <source>
        <dbReference type="SAM" id="MobiDB-lite"/>
    </source>
</evidence>
<feature type="compositionally biased region" description="Gly residues" evidence="1">
    <location>
        <begin position="457"/>
        <end position="482"/>
    </location>
</feature>
<comment type="caution">
    <text evidence="2">The sequence shown here is derived from an EMBL/GenBank/DDBJ whole genome shotgun (WGS) entry which is preliminary data.</text>
</comment>
<dbReference type="InterPro" id="IPR038332">
    <property type="entry name" value="PPE_sf"/>
</dbReference>
<dbReference type="PATRIC" id="fig|37916.4.peg.5915"/>
<dbReference type="EMBL" id="JYNL01000065">
    <property type="protein sequence ID" value="KMO69783.1"/>
    <property type="molecule type" value="Genomic_DNA"/>
</dbReference>
<feature type="region of interest" description="Disordered" evidence="1">
    <location>
        <begin position="386"/>
        <end position="556"/>
    </location>
</feature>
<organism evidence="2 3">
    <name type="scientific">Mycolicibacterium chlorophenolicum</name>
    <dbReference type="NCBI Taxonomy" id="37916"/>
    <lineage>
        <taxon>Bacteria</taxon>
        <taxon>Bacillati</taxon>
        <taxon>Actinomycetota</taxon>
        <taxon>Actinomycetes</taxon>
        <taxon>Mycobacteriales</taxon>
        <taxon>Mycobacteriaceae</taxon>
        <taxon>Mycolicibacterium</taxon>
    </lineage>
</organism>
<accession>A0A0J6VK03</accession>
<sequence length="556" mass="54235">MKVDAPGLVAAAQRLISAVEALGGDSAVPHPPLAADPASVGAAQRLTTASTALAAGLTGHVSALVASLEHLTGIAVTFTETDQQNAQALATLNAGSSGPAPVAGSAPPPPPIPPDVRTPLPPAAGMMPEALSAAAHTGAAGAGEPFIAAWTTASGAARDASENLRSAVAHLPETLDGPASTPAASKHLLAFADGLDHYADRGHALVTQSTGYASNLAQARQDIPTPAQHTQAQNRVVSLAQANAASGGRYAVPLANAVAEKNQLNERTISGYTGYHENTDAATAGDHPGSDGNPLDPAAGDPATAGDPNAPGQPDPDGDPLSPENSGELASMLPQMLPTILGAAGGLVGGLVGAVTKVPETLMQAGTQAIGAATQGLSGLAQPKMDSLETGTSGLGGDPGGGDLGDMGGAGGGGDAPTTPAGGGAPSLAVAPTTGAPPTPAITPVGVTGTPPPPSAGMGGMPMGMPMGGTGPIAGGPGGAGGANEDAGKQRKVTPRDIPHTEDITGRTDTNRLAAAAAGHRERNTSEPPNDDNSPPPDSSKPIVRRLTTRPPKELT</sequence>
<dbReference type="Gene3D" id="1.20.1260.20">
    <property type="entry name" value="PPE superfamily"/>
    <property type="match status" value="1"/>
</dbReference>
<dbReference type="SMR" id="A0A0J6VK03"/>